<keyword evidence="4 5" id="KW-0472">Membrane</keyword>
<dbReference type="Pfam" id="PF00230">
    <property type="entry name" value="MIP"/>
    <property type="match status" value="1"/>
</dbReference>
<sequence length="168" mass="18868">MRDPSVSEYSLLKSLSSWRSLRELINRGCATGVRELQLLLLDLPFYLLFHCSLVSSSDESLVREMVSTTAEDTGIILSSTEIQTLIGESRKPVSFWLPSQSDSSCSWFTWQPSPSPELVSSLGAAIIFNRDHAWDDYWIFWVGPFIGAALAALYHQVIIRAIPFKTGH</sequence>
<dbReference type="Gene3D" id="1.20.1080.10">
    <property type="entry name" value="Glycerol uptake facilitator protein"/>
    <property type="match status" value="1"/>
</dbReference>
<dbReference type="EMBL" id="PNBA02000004">
    <property type="protein sequence ID" value="KAG6427154.1"/>
    <property type="molecule type" value="Genomic_DNA"/>
</dbReference>
<dbReference type="InterPro" id="IPR000425">
    <property type="entry name" value="MIP"/>
</dbReference>
<dbReference type="AlphaFoldDB" id="A0A8X9A544"/>
<evidence type="ECO:0000256" key="3">
    <source>
        <dbReference type="ARBA" id="ARBA00022989"/>
    </source>
</evidence>
<reference evidence="6" key="1">
    <citation type="submission" date="2018-01" db="EMBL/GenBank/DDBJ databases">
        <authorList>
            <person name="Mao J.F."/>
        </authorList>
    </citation>
    <scope>NUCLEOTIDE SEQUENCE</scope>
    <source>
        <strain evidence="6">Huo1</strain>
        <tissue evidence="6">Leaf</tissue>
    </source>
</reference>
<dbReference type="SUPFAM" id="SSF81338">
    <property type="entry name" value="Aquaporin-like"/>
    <property type="match status" value="1"/>
</dbReference>
<feature type="transmembrane region" description="Helical" evidence="5">
    <location>
        <begin position="138"/>
        <end position="159"/>
    </location>
</feature>
<dbReference type="GO" id="GO:0016020">
    <property type="term" value="C:membrane"/>
    <property type="evidence" value="ECO:0007669"/>
    <property type="project" value="UniProtKB-SubCell"/>
</dbReference>
<evidence type="ECO:0008006" key="8">
    <source>
        <dbReference type="Google" id="ProtNLM"/>
    </source>
</evidence>
<evidence type="ECO:0000256" key="1">
    <source>
        <dbReference type="ARBA" id="ARBA00004141"/>
    </source>
</evidence>
<comment type="subcellular location">
    <subcellularLocation>
        <location evidence="1">Membrane</location>
        <topology evidence="1">Multi-pass membrane protein</topology>
    </subcellularLocation>
</comment>
<dbReference type="InterPro" id="IPR034294">
    <property type="entry name" value="Aquaporin_transptr"/>
</dbReference>
<protein>
    <recommendedName>
        <fullName evidence="8">Aquaporin TIP</fullName>
    </recommendedName>
</protein>
<reference evidence="6" key="2">
    <citation type="submission" date="2020-08" db="EMBL/GenBank/DDBJ databases">
        <title>Plant Genome Project.</title>
        <authorList>
            <person name="Zhang R.-G."/>
        </authorList>
    </citation>
    <scope>NUCLEOTIDE SEQUENCE</scope>
    <source>
        <strain evidence="6">Huo1</strain>
        <tissue evidence="6">Leaf</tissue>
    </source>
</reference>
<keyword evidence="3 5" id="KW-1133">Transmembrane helix</keyword>
<dbReference type="PANTHER" id="PTHR45687">
    <property type="entry name" value="AQUAPORIN OR AQUAGLYCEROPORIN RELATED"/>
    <property type="match status" value="1"/>
</dbReference>
<accession>A0A8X9A544</accession>
<keyword evidence="2 5" id="KW-0812">Transmembrane</keyword>
<evidence type="ECO:0000313" key="7">
    <source>
        <dbReference type="Proteomes" id="UP000298416"/>
    </source>
</evidence>
<gene>
    <name evidence="6" type="ORF">SASPL_111394</name>
</gene>
<evidence type="ECO:0000256" key="4">
    <source>
        <dbReference type="ARBA" id="ARBA00023136"/>
    </source>
</evidence>
<dbReference type="Proteomes" id="UP000298416">
    <property type="component" value="Unassembled WGS sequence"/>
</dbReference>
<dbReference type="InterPro" id="IPR023271">
    <property type="entry name" value="Aquaporin-like"/>
</dbReference>
<dbReference type="GO" id="GO:0015267">
    <property type="term" value="F:channel activity"/>
    <property type="evidence" value="ECO:0007669"/>
    <property type="project" value="InterPro"/>
</dbReference>
<keyword evidence="7" id="KW-1185">Reference proteome</keyword>
<evidence type="ECO:0000313" key="6">
    <source>
        <dbReference type="EMBL" id="KAG6427154.1"/>
    </source>
</evidence>
<evidence type="ECO:0000256" key="5">
    <source>
        <dbReference type="SAM" id="Phobius"/>
    </source>
</evidence>
<comment type="caution">
    <text evidence="6">The sequence shown here is derived from an EMBL/GenBank/DDBJ whole genome shotgun (WGS) entry which is preliminary data.</text>
</comment>
<evidence type="ECO:0000256" key="2">
    <source>
        <dbReference type="ARBA" id="ARBA00022692"/>
    </source>
</evidence>
<organism evidence="6">
    <name type="scientific">Salvia splendens</name>
    <name type="common">Scarlet sage</name>
    <dbReference type="NCBI Taxonomy" id="180675"/>
    <lineage>
        <taxon>Eukaryota</taxon>
        <taxon>Viridiplantae</taxon>
        <taxon>Streptophyta</taxon>
        <taxon>Embryophyta</taxon>
        <taxon>Tracheophyta</taxon>
        <taxon>Spermatophyta</taxon>
        <taxon>Magnoliopsida</taxon>
        <taxon>eudicotyledons</taxon>
        <taxon>Gunneridae</taxon>
        <taxon>Pentapetalae</taxon>
        <taxon>asterids</taxon>
        <taxon>lamiids</taxon>
        <taxon>Lamiales</taxon>
        <taxon>Lamiaceae</taxon>
        <taxon>Nepetoideae</taxon>
        <taxon>Mentheae</taxon>
        <taxon>Salviinae</taxon>
        <taxon>Salvia</taxon>
        <taxon>Salvia subgen. Calosphace</taxon>
        <taxon>core Calosphace</taxon>
    </lineage>
</organism>
<proteinExistence type="predicted"/>
<name>A0A8X9A544_SALSN</name>